<keyword evidence="4" id="KW-1185">Reference proteome</keyword>
<evidence type="ECO:0000259" key="2">
    <source>
        <dbReference type="PROSITE" id="PS51733"/>
    </source>
</evidence>
<evidence type="ECO:0000313" key="3">
    <source>
        <dbReference type="EMBL" id="TCS90746.1"/>
    </source>
</evidence>
<comment type="caution">
    <text evidence="3">The sequence shown here is derived from an EMBL/GenBank/DDBJ whole genome shotgun (WGS) entry which is preliminary data.</text>
</comment>
<dbReference type="InterPro" id="IPR045864">
    <property type="entry name" value="aa-tRNA-synth_II/BPL/LPL"/>
</dbReference>
<dbReference type="GO" id="GO:0005737">
    <property type="term" value="C:cytoplasm"/>
    <property type="evidence" value="ECO:0007669"/>
    <property type="project" value="TreeGrafter"/>
</dbReference>
<dbReference type="PANTHER" id="PTHR12561">
    <property type="entry name" value="LIPOATE-PROTEIN LIGASE"/>
    <property type="match status" value="1"/>
</dbReference>
<accession>A0A4V2UUG8</accession>
<dbReference type="Proteomes" id="UP000294567">
    <property type="component" value="Unassembled WGS sequence"/>
</dbReference>
<dbReference type="RefSeq" id="WP_202690589.1">
    <property type="nucleotide sequence ID" value="NZ_CP068564.1"/>
</dbReference>
<feature type="domain" description="BPL/LPL catalytic" evidence="2">
    <location>
        <begin position="24"/>
        <end position="97"/>
    </location>
</feature>
<dbReference type="UniPathway" id="UPA00537">
    <property type="reaction ID" value="UER00595"/>
</dbReference>
<dbReference type="InterPro" id="IPR004143">
    <property type="entry name" value="BPL_LPL_catalytic"/>
</dbReference>
<dbReference type="GO" id="GO:0017118">
    <property type="term" value="F:lipoyltransferase activity"/>
    <property type="evidence" value="ECO:0007669"/>
    <property type="project" value="TreeGrafter"/>
</dbReference>
<evidence type="ECO:0000313" key="4">
    <source>
        <dbReference type="Proteomes" id="UP000294567"/>
    </source>
</evidence>
<gene>
    <name evidence="3" type="ORF">EDD65_10350</name>
</gene>
<dbReference type="InterPro" id="IPR004562">
    <property type="entry name" value="LipoylTrfase_LipoateP_Ligase"/>
</dbReference>
<dbReference type="PANTHER" id="PTHR12561:SF3">
    <property type="entry name" value="LIPOYLTRANSFERASE 1, MITOCHONDRIAL"/>
    <property type="match status" value="1"/>
</dbReference>
<dbReference type="EMBL" id="SMAE01000003">
    <property type="protein sequence ID" value="TCS90746.1"/>
    <property type="molecule type" value="Genomic_DNA"/>
</dbReference>
<dbReference type="Gene3D" id="3.30.930.10">
    <property type="entry name" value="Bira Bifunctional Protein, Domain 2"/>
    <property type="match status" value="1"/>
</dbReference>
<dbReference type="AlphaFoldDB" id="A0A4V2UUG8"/>
<dbReference type="GO" id="GO:0016979">
    <property type="term" value="F:lipoate-protein ligase activity"/>
    <property type="evidence" value="ECO:0007669"/>
    <property type="project" value="TreeGrafter"/>
</dbReference>
<organism evidence="3 4">
    <name type="scientific">Keratinibaculum paraultunense</name>
    <dbReference type="NCBI Taxonomy" id="1278232"/>
    <lineage>
        <taxon>Bacteria</taxon>
        <taxon>Bacillati</taxon>
        <taxon>Bacillota</taxon>
        <taxon>Tissierellia</taxon>
        <taxon>Tissierellales</taxon>
        <taxon>Tepidimicrobiaceae</taxon>
        <taxon>Keratinibaculum</taxon>
    </lineage>
</organism>
<dbReference type="Pfam" id="PF21948">
    <property type="entry name" value="LplA-B_cat"/>
    <property type="match status" value="1"/>
</dbReference>
<sequence>MIYVINNSNNPFFNHAAEEYLMKNFDEEIFMLWINVPSILIGRNQNTLSEINLDYINKNNIFVVRRLSGGGAVYNDLDNINFTFIAHRNSSSWYSFI</sequence>
<dbReference type="SUPFAM" id="SSF55681">
    <property type="entry name" value="Class II aaRS and biotin synthetases"/>
    <property type="match status" value="1"/>
</dbReference>
<name>A0A4V2UUG8_9FIRM</name>
<evidence type="ECO:0000256" key="1">
    <source>
        <dbReference type="ARBA" id="ARBA00005085"/>
    </source>
</evidence>
<proteinExistence type="predicted"/>
<comment type="pathway">
    <text evidence="1">Protein modification; protein lipoylation via exogenous pathway; protein N(6)-(lipoyl)lysine from lipoate: step 2/2.</text>
</comment>
<reference evidence="3 4" key="1">
    <citation type="submission" date="2019-03" db="EMBL/GenBank/DDBJ databases">
        <title>Genomic Encyclopedia of Type Strains, Phase IV (KMG-IV): sequencing the most valuable type-strain genomes for metagenomic binning, comparative biology and taxonomic classification.</title>
        <authorList>
            <person name="Goeker M."/>
        </authorList>
    </citation>
    <scope>NUCLEOTIDE SEQUENCE [LARGE SCALE GENOMIC DNA]</scope>
    <source>
        <strain evidence="3 4">DSM 26752</strain>
    </source>
</reference>
<protein>
    <recommendedName>
        <fullName evidence="2">BPL/LPL catalytic domain-containing protein</fullName>
    </recommendedName>
</protein>
<dbReference type="PROSITE" id="PS51733">
    <property type="entry name" value="BPL_LPL_CATALYTIC"/>
    <property type="match status" value="1"/>
</dbReference>
<dbReference type="GO" id="GO:0009249">
    <property type="term" value="P:protein lipoylation"/>
    <property type="evidence" value="ECO:0007669"/>
    <property type="project" value="InterPro"/>
</dbReference>